<dbReference type="AlphaFoldDB" id="A0A1R1EP31"/>
<dbReference type="Pfam" id="PF00970">
    <property type="entry name" value="FAD_binding_6"/>
    <property type="match status" value="1"/>
</dbReference>
<keyword evidence="12 15" id="KW-0520">NAD</keyword>
<evidence type="ECO:0000256" key="15">
    <source>
        <dbReference type="HAMAP-Rule" id="MF_01252"/>
    </source>
</evidence>
<comment type="caution">
    <text evidence="18">The sequence shown here is derived from an EMBL/GenBank/DDBJ whole genome shotgun (WGS) entry which is preliminary data.</text>
</comment>
<keyword evidence="8 15" id="KW-0274">FAD</keyword>
<dbReference type="InterPro" id="IPR000971">
    <property type="entry name" value="Globin"/>
</dbReference>
<dbReference type="PANTHER" id="PTHR43396">
    <property type="entry name" value="FLAVOHEMOPROTEIN"/>
    <property type="match status" value="1"/>
</dbReference>
<dbReference type="EMBL" id="MRTP01000004">
    <property type="protein sequence ID" value="OMF53614.1"/>
    <property type="molecule type" value="Genomic_DNA"/>
</dbReference>
<feature type="binding site" evidence="15">
    <location>
        <position position="190"/>
    </location>
    <ligand>
        <name>FAD</name>
        <dbReference type="ChEBI" id="CHEBI:57692"/>
    </ligand>
</feature>
<dbReference type="PRINTS" id="PR00409">
    <property type="entry name" value="PHDIOXRDTASE"/>
</dbReference>
<evidence type="ECO:0000256" key="12">
    <source>
        <dbReference type="ARBA" id="ARBA00023027"/>
    </source>
</evidence>
<keyword evidence="3 15" id="KW-0813">Transport</keyword>
<comment type="cofactor">
    <cofactor evidence="15">
        <name>FAD</name>
        <dbReference type="ChEBI" id="CHEBI:57692"/>
    </cofactor>
    <text evidence="15">Binds 1 FAD per subunit.</text>
</comment>
<dbReference type="PRINTS" id="PR00371">
    <property type="entry name" value="FPNCR"/>
</dbReference>
<dbReference type="Gene3D" id="1.10.490.10">
    <property type="entry name" value="Globins"/>
    <property type="match status" value="1"/>
</dbReference>
<feature type="active site" description="Charge relay system" evidence="15">
    <location>
        <position position="137"/>
    </location>
</feature>
<reference evidence="18 19" key="1">
    <citation type="submission" date="2016-11" db="EMBL/GenBank/DDBJ databases">
        <title>Paenibacillus species isolates.</title>
        <authorList>
            <person name="Beno S.M."/>
        </authorList>
    </citation>
    <scope>NUCLEOTIDE SEQUENCE [LARGE SCALE GENOMIC DNA]</scope>
    <source>
        <strain evidence="18 19">FSL R5-0378</strain>
    </source>
</reference>
<dbReference type="Gene3D" id="2.40.30.10">
    <property type="entry name" value="Translation factors"/>
    <property type="match status" value="1"/>
</dbReference>
<dbReference type="InterPro" id="IPR001709">
    <property type="entry name" value="Flavoprot_Pyr_Nucl_cyt_Rdtase"/>
</dbReference>
<dbReference type="NCBIfam" id="NF009805">
    <property type="entry name" value="PRK13289.1"/>
    <property type="match status" value="1"/>
</dbReference>
<dbReference type="InterPro" id="IPR009050">
    <property type="entry name" value="Globin-like_sf"/>
</dbReference>
<proteinExistence type="inferred from homology"/>
<dbReference type="GO" id="GO:0071949">
    <property type="term" value="F:FAD binding"/>
    <property type="evidence" value="ECO:0007669"/>
    <property type="project" value="InterPro"/>
</dbReference>
<gene>
    <name evidence="15" type="primary">hmp</name>
    <name evidence="18" type="ORF">BK138_17430</name>
</gene>
<feature type="site" description="Involved in heme-bound ligand stabilization and O-O bond activation" evidence="15">
    <location>
        <position position="29"/>
    </location>
</feature>
<evidence type="ECO:0000256" key="3">
    <source>
        <dbReference type="ARBA" id="ARBA00022448"/>
    </source>
</evidence>
<keyword evidence="10 15" id="KW-0560">Oxidoreductase</keyword>
<dbReference type="PROSITE" id="PS51384">
    <property type="entry name" value="FAD_FR"/>
    <property type="match status" value="1"/>
</dbReference>
<comment type="caution">
    <text evidence="15">Lacks conserved residue(s) required for the propagation of feature annotation.</text>
</comment>
<evidence type="ECO:0000256" key="9">
    <source>
        <dbReference type="ARBA" id="ARBA00022857"/>
    </source>
</evidence>
<dbReference type="STRING" id="297318.BK138_17430"/>
<evidence type="ECO:0000256" key="2">
    <source>
        <dbReference type="ARBA" id="ARBA00008414"/>
    </source>
</evidence>
<dbReference type="GO" id="GO:0009636">
    <property type="term" value="P:response to toxic substance"/>
    <property type="evidence" value="ECO:0007669"/>
    <property type="project" value="UniProtKB-KW"/>
</dbReference>
<dbReference type="GO" id="GO:0046210">
    <property type="term" value="P:nitric oxide catabolic process"/>
    <property type="evidence" value="ECO:0007669"/>
    <property type="project" value="TreeGrafter"/>
</dbReference>
<feature type="region of interest" description="Reductase" evidence="15">
    <location>
        <begin position="149"/>
        <end position="406"/>
    </location>
</feature>
<feature type="site" description="Influences the redox potential of the prosthetic heme and FAD groups" evidence="15">
    <location>
        <position position="84"/>
    </location>
</feature>
<dbReference type="PROSITE" id="PS01033">
    <property type="entry name" value="GLOBIN"/>
    <property type="match status" value="1"/>
</dbReference>
<comment type="catalytic activity">
    <reaction evidence="14 15">
        <text>2 nitric oxide + NADPH + 2 O2 = 2 nitrate + NADP(+) + H(+)</text>
        <dbReference type="Rhea" id="RHEA:19465"/>
        <dbReference type="ChEBI" id="CHEBI:15378"/>
        <dbReference type="ChEBI" id="CHEBI:15379"/>
        <dbReference type="ChEBI" id="CHEBI:16480"/>
        <dbReference type="ChEBI" id="CHEBI:17632"/>
        <dbReference type="ChEBI" id="CHEBI:57783"/>
        <dbReference type="ChEBI" id="CHEBI:58349"/>
        <dbReference type="EC" id="1.14.12.17"/>
    </reaction>
</comment>
<dbReference type="Gene3D" id="3.40.50.80">
    <property type="entry name" value="Nucleotide-binding domain of ferredoxin-NADP reductase (FNR) module"/>
    <property type="match status" value="1"/>
</dbReference>
<evidence type="ECO:0000256" key="10">
    <source>
        <dbReference type="ARBA" id="ARBA00023002"/>
    </source>
</evidence>
<feature type="binding site" description="proximal binding residue" evidence="15">
    <location>
        <position position="85"/>
    </location>
    <ligand>
        <name>heme b</name>
        <dbReference type="ChEBI" id="CHEBI:60344"/>
    </ligand>
    <ligandPart>
        <name>Fe</name>
        <dbReference type="ChEBI" id="CHEBI:18248"/>
    </ligandPart>
</feature>
<dbReference type="CDD" id="cd06184">
    <property type="entry name" value="flavohem_like_fad_nad_binding"/>
    <property type="match status" value="1"/>
</dbReference>
<comment type="domain">
    <text evidence="15">Consists of two distinct domains; an N-terminal heme-containing oxygen-binding domain and a C-terminal reductase domain with binding sites for FAD and NAD(P)H.</text>
</comment>
<dbReference type="GO" id="GO:0046872">
    <property type="term" value="F:metal ion binding"/>
    <property type="evidence" value="ECO:0007669"/>
    <property type="project" value="UniProtKB-KW"/>
</dbReference>
<evidence type="ECO:0000256" key="1">
    <source>
        <dbReference type="ARBA" id="ARBA00006401"/>
    </source>
</evidence>
<dbReference type="Pfam" id="PF00042">
    <property type="entry name" value="Globin"/>
    <property type="match status" value="1"/>
</dbReference>
<dbReference type="SUPFAM" id="SSF63380">
    <property type="entry name" value="Riboflavin synthase domain-like"/>
    <property type="match status" value="1"/>
</dbReference>
<dbReference type="HAMAP" id="MF_01252">
    <property type="entry name" value="Hmp"/>
    <property type="match status" value="1"/>
</dbReference>
<protein>
    <recommendedName>
        <fullName evidence="15">Flavohemoprotein</fullName>
    </recommendedName>
    <alternativeName>
        <fullName evidence="15">Flavohemoglobin</fullName>
    </alternativeName>
    <alternativeName>
        <fullName evidence="15">Hemoglobin-like protein</fullName>
    </alternativeName>
    <alternativeName>
        <fullName evidence="15">Nitric oxide dioxygenase</fullName>
        <shortName evidence="15">NO oxygenase</shortName>
        <shortName evidence="15">NOD</shortName>
        <ecNumber evidence="15">1.14.12.17</ecNumber>
    </alternativeName>
</protein>
<accession>A0A1R1EP31</accession>
<feature type="domain" description="Globin" evidence="16">
    <location>
        <begin position="1"/>
        <end position="138"/>
    </location>
</feature>
<dbReference type="GO" id="GO:0008941">
    <property type="term" value="F:nitric oxide dioxygenase NAD(P)H activity"/>
    <property type="evidence" value="ECO:0007669"/>
    <property type="project" value="UniProtKB-UniRule"/>
</dbReference>
<dbReference type="InterPro" id="IPR017927">
    <property type="entry name" value="FAD-bd_FR_type"/>
</dbReference>
<dbReference type="GO" id="GO:0020037">
    <property type="term" value="F:heme binding"/>
    <property type="evidence" value="ECO:0007669"/>
    <property type="project" value="InterPro"/>
</dbReference>
<dbReference type="GO" id="GO:0019825">
    <property type="term" value="F:oxygen binding"/>
    <property type="evidence" value="ECO:0007669"/>
    <property type="project" value="InterPro"/>
</dbReference>
<dbReference type="Pfam" id="PF00175">
    <property type="entry name" value="NAD_binding_1"/>
    <property type="match status" value="1"/>
</dbReference>
<dbReference type="FunFam" id="2.40.30.10:FF:000034">
    <property type="entry name" value="Flavohemoprotein"/>
    <property type="match status" value="1"/>
</dbReference>
<dbReference type="EC" id="1.14.12.17" evidence="15"/>
<dbReference type="InterPro" id="IPR017938">
    <property type="entry name" value="Riboflavin_synthase-like_b-brl"/>
</dbReference>
<evidence type="ECO:0000256" key="5">
    <source>
        <dbReference type="ARBA" id="ARBA00022621"/>
    </source>
</evidence>
<dbReference type="InterPro" id="IPR001433">
    <property type="entry name" value="OxRdtase_FAD/NAD-bd"/>
</dbReference>
<dbReference type="InterPro" id="IPR012292">
    <property type="entry name" value="Globin/Proto"/>
</dbReference>
<keyword evidence="9 15" id="KW-0521">NADP</keyword>
<keyword evidence="6 15" id="KW-0285">Flavoprotein</keyword>
<evidence type="ECO:0000313" key="18">
    <source>
        <dbReference type="EMBL" id="OMF53614.1"/>
    </source>
</evidence>
<keyword evidence="7 15" id="KW-0479">Metal-binding</keyword>
<evidence type="ECO:0000256" key="14">
    <source>
        <dbReference type="ARBA" id="ARBA00049433"/>
    </source>
</evidence>
<keyword evidence="11 15" id="KW-0408">Iron</keyword>
<evidence type="ECO:0000259" key="16">
    <source>
        <dbReference type="PROSITE" id="PS01033"/>
    </source>
</evidence>
<keyword evidence="5 15" id="KW-0561">Oxygen transport</keyword>
<evidence type="ECO:0000313" key="19">
    <source>
        <dbReference type="Proteomes" id="UP000187172"/>
    </source>
</evidence>
<dbReference type="PANTHER" id="PTHR43396:SF3">
    <property type="entry name" value="FLAVOHEMOPROTEIN"/>
    <property type="match status" value="1"/>
</dbReference>
<dbReference type="SUPFAM" id="SSF46458">
    <property type="entry name" value="Globin-like"/>
    <property type="match status" value="1"/>
</dbReference>
<feature type="active site" description="Charge relay system" evidence="15">
    <location>
        <position position="95"/>
    </location>
</feature>
<dbReference type="SUPFAM" id="SSF52343">
    <property type="entry name" value="Ferredoxin reductase-like, C-terminal NADP-linked domain"/>
    <property type="match status" value="1"/>
</dbReference>
<comment type="catalytic activity">
    <reaction evidence="13 15">
        <text>2 nitric oxide + NADH + 2 O2 = 2 nitrate + NAD(+) + H(+)</text>
        <dbReference type="Rhea" id="RHEA:19469"/>
        <dbReference type="ChEBI" id="CHEBI:15378"/>
        <dbReference type="ChEBI" id="CHEBI:15379"/>
        <dbReference type="ChEBI" id="CHEBI:16480"/>
        <dbReference type="ChEBI" id="CHEBI:17632"/>
        <dbReference type="ChEBI" id="CHEBI:57540"/>
        <dbReference type="ChEBI" id="CHEBI:57945"/>
        <dbReference type="EC" id="1.14.12.17"/>
    </reaction>
</comment>
<evidence type="ECO:0000256" key="8">
    <source>
        <dbReference type="ARBA" id="ARBA00022827"/>
    </source>
</evidence>
<evidence type="ECO:0000259" key="17">
    <source>
        <dbReference type="PROSITE" id="PS51384"/>
    </source>
</evidence>
<dbReference type="InterPro" id="IPR023950">
    <property type="entry name" value="Hmp"/>
</dbReference>
<keyword evidence="19" id="KW-1185">Reference proteome</keyword>
<comment type="cofactor">
    <cofactor evidence="15">
        <name>heme b</name>
        <dbReference type="ChEBI" id="CHEBI:60344"/>
    </cofactor>
    <text evidence="15">Binds 1 heme b (iron(II)-protoporphyrin IX) group per subunit.</text>
</comment>
<sequence>MLDSKTIEIVQSTAPVLKQHSEQIGKKFYELLFAKAPDLYNLFNQTNQKRGLQQEALGYAVYAAGEHITNLDAIMPVITRVTQKHRAIGVKPEQYPLVGETLLEAVKEVLGSAATDEIIGAWGKAYEYIAEAFIQIEQDLYKESKEQAGGWEGFRSFTVTRKVAESDDVTSFYLEPSDKQALAGFEPGQYLTIKAQVPGEKYTHIRHYSLSDAPGKSYYRISVKRERSNEGKPAGIVSNDLHDRIQEGDSLLFSAPAGDFTLDHTDDHLVLIGGGIGVTPLMSMINTVADQSPGREVTFVQAAANGNNHPFKEHLARLANSHPNLRCFTAYSSPTEKDLGSESFSHKGYVDAAWLRSILPSGPALYYFCGSVSFMKAINQALKELEIPKERIHYEAFSPIAILDEE</sequence>
<dbReference type="FunFam" id="1.10.490.10:FF:000003">
    <property type="entry name" value="Flavohemoprotein"/>
    <property type="match status" value="1"/>
</dbReference>
<feature type="domain" description="FAD-binding FR-type" evidence="17">
    <location>
        <begin position="152"/>
        <end position="263"/>
    </location>
</feature>
<keyword evidence="15" id="KW-0216">Detoxification</keyword>
<evidence type="ECO:0000256" key="11">
    <source>
        <dbReference type="ARBA" id="ARBA00023004"/>
    </source>
</evidence>
<dbReference type="RefSeq" id="WP_076171143.1">
    <property type="nucleotide sequence ID" value="NZ_MRTP01000004.1"/>
</dbReference>
<dbReference type="GO" id="GO:0005344">
    <property type="term" value="F:oxygen carrier activity"/>
    <property type="evidence" value="ECO:0007669"/>
    <property type="project" value="UniProtKB-UniRule"/>
</dbReference>
<comment type="similarity">
    <text evidence="2 15">Belongs to the globin family. Two-domain flavohemoproteins subfamily.</text>
</comment>
<dbReference type="GO" id="GO:0071500">
    <property type="term" value="P:cellular response to nitrosative stress"/>
    <property type="evidence" value="ECO:0007669"/>
    <property type="project" value="TreeGrafter"/>
</dbReference>
<evidence type="ECO:0000256" key="6">
    <source>
        <dbReference type="ARBA" id="ARBA00022630"/>
    </source>
</evidence>
<evidence type="ECO:0000256" key="13">
    <source>
        <dbReference type="ARBA" id="ARBA00048649"/>
    </source>
</evidence>
<dbReference type="InterPro" id="IPR008333">
    <property type="entry name" value="Cbr1-like_FAD-bd_dom"/>
</dbReference>
<dbReference type="Proteomes" id="UP000187172">
    <property type="component" value="Unassembled WGS sequence"/>
</dbReference>
<comment type="function">
    <text evidence="15">Is involved in NO detoxification in an aerobic process, termed nitric oxide dioxygenase (NOD) reaction that utilizes O(2) and NAD(P)H to convert NO to nitrate, which protects the bacterium from various noxious nitrogen compounds. Therefore, plays a central role in the inducible response to nitrosative stress.</text>
</comment>
<organism evidence="18 19">
    <name type="scientific">Paenibacillus rhizosphaerae</name>
    <dbReference type="NCBI Taxonomy" id="297318"/>
    <lineage>
        <taxon>Bacteria</taxon>
        <taxon>Bacillati</taxon>
        <taxon>Bacillota</taxon>
        <taxon>Bacilli</taxon>
        <taxon>Bacillales</taxon>
        <taxon>Paenibacillaceae</taxon>
        <taxon>Paenibacillus</taxon>
    </lineage>
</organism>
<comment type="similarity">
    <text evidence="1 15">In the C-terminal section; belongs to the flavoprotein pyridine nucleotide cytochrome reductase family.</text>
</comment>
<feature type="site" description="Influences the redox potential of the prosthetic heme and FAD groups" evidence="15">
    <location>
        <position position="395"/>
    </location>
</feature>
<feature type="binding site" evidence="15">
    <location>
        <begin position="275"/>
        <end position="280"/>
    </location>
    <ligand>
        <name>NADP(+)</name>
        <dbReference type="ChEBI" id="CHEBI:58349"/>
    </ligand>
</feature>
<dbReference type="InterPro" id="IPR039261">
    <property type="entry name" value="FNR_nucleotide-bd"/>
</dbReference>
<keyword evidence="4 15" id="KW-0349">Heme</keyword>
<name>A0A1R1EP31_9BACL</name>
<dbReference type="CDD" id="cd14777">
    <property type="entry name" value="Yhb1-globin-like"/>
    <property type="match status" value="1"/>
</dbReference>
<dbReference type="FunFam" id="3.40.50.80:FF:000010">
    <property type="entry name" value="Flavohemoprotein"/>
    <property type="match status" value="1"/>
</dbReference>
<keyword evidence="18" id="KW-0223">Dioxygenase</keyword>
<evidence type="ECO:0000256" key="7">
    <source>
        <dbReference type="ARBA" id="ARBA00022723"/>
    </source>
</evidence>
<evidence type="ECO:0000256" key="4">
    <source>
        <dbReference type="ARBA" id="ARBA00022617"/>
    </source>
</evidence>